<dbReference type="Gene3D" id="1.10.10.10">
    <property type="entry name" value="Winged helix-like DNA-binding domain superfamily/Winged helix DNA-binding domain"/>
    <property type="match status" value="2"/>
</dbReference>
<dbReference type="Pfam" id="PF11605">
    <property type="entry name" value="Vps36_ESCRT-II"/>
    <property type="match status" value="1"/>
</dbReference>
<comment type="subcellular location">
    <subcellularLocation>
        <location evidence="7">Cytoplasm</location>
    </subcellularLocation>
    <subcellularLocation>
        <location evidence="7">Endosome</location>
    </subcellularLocation>
</comment>
<keyword evidence="5 7" id="KW-0653">Protein transport</keyword>
<keyword evidence="7" id="KW-0967">Endosome</keyword>
<dbReference type="InterPro" id="IPR037855">
    <property type="entry name" value="Vps36"/>
</dbReference>
<dbReference type="FunFam" id="1.10.10.10:FF:000416">
    <property type="entry name" value="Vacuolar protein-sorting-associated protein 36"/>
    <property type="match status" value="1"/>
</dbReference>
<dbReference type="OrthoDB" id="271448at2759"/>
<evidence type="ECO:0000256" key="6">
    <source>
        <dbReference type="ARBA" id="ARBA00030114"/>
    </source>
</evidence>
<dbReference type="PANTHER" id="PTHR13128:SF12">
    <property type="entry name" value="VACUOLAR PROTEIN-SORTING-ASSOCIATED PROTEIN 36"/>
    <property type="match status" value="1"/>
</dbReference>
<dbReference type="GO" id="GO:0000814">
    <property type="term" value="C:ESCRT II complex"/>
    <property type="evidence" value="ECO:0007669"/>
    <property type="project" value="UniProtKB-UniRule"/>
</dbReference>
<dbReference type="STRING" id="568069.A0A1J1J5P8"/>
<dbReference type="SUPFAM" id="SSF46785">
    <property type="entry name" value="Winged helix' DNA-binding domain"/>
    <property type="match status" value="2"/>
</dbReference>
<comment type="function">
    <text evidence="7">Component of the ESCRT-II complex (endosomal sorting complex required for transport II), which is required for multivesicular body (MVB) formation and sorting of endosomal cargo proteins into MVBs.</text>
</comment>
<dbReference type="InterPro" id="IPR036390">
    <property type="entry name" value="WH_DNA-bd_sf"/>
</dbReference>
<dbReference type="AlphaFoldDB" id="A0A1J1J5P8"/>
<dbReference type="InterPro" id="IPR011993">
    <property type="entry name" value="PH-like_dom_sf"/>
</dbReference>
<comment type="subunit">
    <text evidence="7">Component of the endosomal sorting complex required for transport II (ESCRT-II).</text>
</comment>
<evidence type="ECO:0000256" key="5">
    <source>
        <dbReference type="ARBA" id="ARBA00022927"/>
    </source>
</evidence>
<comment type="similarity">
    <text evidence="1 7">Belongs to the VPS36 family.</text>
</comment>
<dbReference type="GO" id="GO:0032266">
    <property type="term" value="F:phosphatidylinositol-3-phosphate binding"/>
    <property type="evidence" value="ECO:0007669"/>
    <property type="project" value="UniProtKB-UniRule"/>
</dbReference>
<organism evidence="9 10">
    <name type="scientific">Clunio marinus</name>
    <dbReference type="NCBI Taxonomy" id="568069"/>
    <lineage>
        <taxon>Eukaryota</taxon>
        <taxon>Metazoa</taxon>
        <taxon>Ecdysozoa</taxon>
        <taxon>Arthropoda</taxon>
        <taxon>Hexapoda</taxon>
        <taxon>Insecta</taxon>
        <taxon>Pterygota</taxon>
        <taxon>Neoptera</taxon>
        <taxon>Endopterygota</taxon>
        <taxon>Diptera</taxon>
        <taxon>Nematocera</taxon>
        <taxon>Chironomoidea</taxon>
        <taxon>Chironomidae</taxon>
        <taxon>Clunio</taxon>
    </lineage>
</organism>
<sequence>MNRFEFAQAMLLDGEAVVIKHESVKLYDGHEKTLFEDGEAVLTTHRIFWGKAGEFSRGSHIIQLHHRHVKALDEEMGSSMFFGKKKRLVIRLHDPYPDKAPGPMEYSAATFIKLSGPSGISSNFIQALNETLMARVWQINLQVSSPSSPPRIKPRSGIGGIEKGLIEKHRQTDENLSMAFQDLNKLIGMAKEIVQTSKNISIKIRERQTDASEDETLKFKTLLMSLGIDDPVTKENFTNNNEYLRSLGNEICQSLLDVITEQGGMMTITEVYCRINRARGLELVSPEDVLDACKLLNGPMKLRQYPSGALILQLDNHNDEQVAEEVEQQVKEVNSMSIEECARLQHISVLLAHERFLIAERAGKVCRDESVEGLRFYPNLFLTQ</sequence>
<evidence type="ECO:0000259" key="8">
    <source>
        <dbReference type="PROSITE" id="PS51495"/>
    </source>
</evidence>
<dbReference type="InterPro" id="IPR036388">
    <property type="entry name" value="WH-like_DNA-bd_sf"/>
</dbReference>
<dbReference type="InterPro" id="IPR040608">
    <property type="entry name" value="Snf8/Vps36"/>
</dbReference>
<dbReference type="EMBL" id="CVRI01000073">
    <property type="protein sequence ID" value="CRL07731.1"/>
    <property type="molecule type" value="Genomic_DNA"/>
</dbReference>
<evidence type="ECO:0000256" key="2">
    <source>
        <dbReference type="ARBA" id="ARBA00017953"/>
    </source>
</evidence>
<dbReference type="Proteomes" id="UP000183832">
    <property type="component" value="Unassembled WGS sequence"/>
</dbReference>
<dbReference type="GO" id="GO:0043328">
    <property type="term" value="P:protein transport to vacuole involved in ubiquitin-dependent protein catabolic process via the multivesicular body sorting pathway"/>
    <property type="evidence" value="ECO:0007669"/>
    <property type="project" value="UniProtKB-UniRule"/>
</dbReference>
<evidence type="ECO:0000256" key="7">
    <source>
        <dbReference type="RuleBase" id="RU367095"/>
    </source>
</evidence>
<keyword evidence="3 7" id="KW-0813">Transport</keyword>
<dbReference type="Gene3D" id="6.10.140.260">
    <property type="match status" value="1"/>
</dbReference>
<dbReference type="GO" id="GO:0043130">
    <property type="term" value="F:ubiquitin binding"/>
    <property type="evidence" value="ECO:0007669"/>
    <property type="project" value="UniProtKB-UniRule"/>
</dbReference>
<accession>A0A1J1J5P8</accession>
<dbReference type="FunFam" id="1.10.10.10:FF:000170">
    <property type="entry name" value="Vacuolar protein-sorting-associated protein 36"/>
    <property type="match status" value="1"/>
</dbReference>
<evidence type="ECO:0000256" key="1">
    <source>
        <dbReference type="ARBA" id="ARBA00009697"/>
    </source>
</evidence>
<name>A0A1J1J5P8_9DIPT</name>
<protein>
    <recommendedName>
        <fullName evidence="2 7">Vacuolar protein-sorting-associated protein 36</fullName>
    </recommendedName>
    <alternativeName>
        <fullName evidence="6 7">ESCRT-II complex subunit VPS36</fullName>
    </alternativeName>
</protein>
<gene>
    <name evidence="9" type="ORF">CLUMA_CG020685</name>
</gene>
<dbReference type="PANTHER" id="PTHR13128">
    <property type="entry name" value="VACUOLAR PROTEIN-SORTING-ASSOCIATED PROTEIN 36"/>
    <property type="match status" value="1"/>
</dbReference>
<keyword evidence="4 7" id="KW-0963">Cytoplasm</keyword>
<evidence type="ECO:0000256" key="3">
    <source>
        <dbReference type="ARBA" id="ARBA00022448"/>
    </source>
</evidence>
<dbReference type="SUPFAM" id="SSF50729">
    <property type="entry name" value="PH domain-like"/>
    <property type="match status" value="1"/>
</dbReference>
<feature type="domain" description="GLUE N-terminal" evidence="8">
    <location>
        <begin position="1"/>
        <end position="144"/>
    </location>
</feature>
<reference evidence="9 10" key="1">
    <citation type="submission" date="2015-04" db="EMBL/GenBank/DDBJ databases">
        <authorList>
            <person name="Syromyatnikov M.Y."/>
            <person name="Popov V.N."/>
        </authorList>
    </citation>
    <scope>NUCLEOTIDE SEQUENCE [LARGE SCALE GENOMIC DNA]</scope>
</reference>
<dbReference type="Gene3D" id="2.30.29.30">
    <property type="entry name" value="Pleckstrin-homology domain (PH domain)/Phosphotyrosine-binding domain (PTB)"/>
    <property type="match status" value="1"/>
</dbReference>
<dbReference type="GO" id="GO:0031902">
    <property type="term" value="C:late endosome membrane"/>
    <property type="evidence" value="ECO:0007669"/>
    <property type="project" value="UniProtKB-UniRule"/>
</dbReference>
<dbReference type="Pfam" id="PF04157">
    <property type="entry name" value="EAP30"/>
    <property type="match status" value="1"/>
</dbReference>
<dbReference type="InterPro" id="IPR021648">
    <property type="entry name" value="GLUE_dom"/>
</dbReference>
<keyword evidence="10" id="KW-1185">Reference proteome</keyword>
<proteinExistence type="inferred from homology"/>
<dbReference type="PROSITE" id="PS51495">
    <property type="entry name" value="GLUE"/>
    <property type="match status" value="1"/>
</dbReference>
<evidence type="ECO:0000313" key="9">
    <source>
        <dbReference type="EMBL" id="CRL07731.1"/>
    </source>
</evidence>
<evidence type="ECO:0000313" key="10">
    <source>
        <dbReference type="Proteomes" id="UP000183832"/>
    </source>
</evidence>
<evidence type="ECO:0000256" key="4">
    <source>
        <dbReference type="ARBA" id="ARBA00022490"/>
    </source>
</evidence>